<feature type="non-terminal residue" evidence="8">
    <location>
        <position position="1"/>
    </location>
</feature>
<dbReference type="GO" id="GO:0005737">
    <property type="term" value="C:cytoplasm"/>
    <property type="evidence" value="ECO:0007669"/>
    <property type="project" value="UniProtKB-SubCell"/>
</dbReference>
<dbReference type="InterPro" id="IPR045700">
    <property type="entry name" value="Rab3GAP1"/>
</dbReference>
<reference evidence="8 9" key="1">
    <citation type="journal article" date="2019" name="Sci. Rep.">
        <title>A high-quality genome of Eragrostis curvula grass provides insights into Poaceae evolution and supports new strategies to enhance forage quality.</title>
        <authorList>
            <person name="Carballo J."/>
            <person name="Santos B.A.C.M."/>
            <person name="Zappacosta D."/>
            <person name="Garbus I."/>
            <person name="Selva J.P."/>
            <person name="Gallo C.A."/>
            <person name="Diaz A."/>
            <person name="Albertini E."/>
            <person name="Caccamo M."/>
            <person name="Echenique V."/>
        </authorList>
    </citation>
    <scope>NUCLEOTIDE SEQUENCE [LARGE SCALE GENOMIC DNA]</scope>
    <source>
        <strain evidence="9">cv. Victoria</strain>
        <tissue evidence="8">Leaf</tissue>
    </source>
</reference>
<sequence>MPTSPRQSSLRSASRLSPRTPSACTSAAGPQLQNPSCDQVRTCELLRSTRHRRIALLHFLPSPIRRGKWKGVFVATPPRRPPPHRAGGARRDGLHLLILQEASPDRGGRRGGAGRGGGRRGGRHASPDLVGLLAFGSDFVDLYCLLERFDDFTIASSWERFISEIEAICRQWLADGPKILMQKGAESVPPFENLYLVKRELKHGKRVYSMEYHFMKSAKGHNSHWDDDTHSMQLSFGVNDFLIIAPLSASGVVLDDPESTKLLSSVAIALSNCGSNWAAFVPVHDPSRKAYIGIQNLGTVFTRRFEADRIGSQVPIRLMHLEGLHELFLSKFVLSLTDFPARVKVHFSMKLTYRTPDFDYDNETLDPEATESLTENEVPNHPRKQWDDDCPWAEWYSAEDPVKGFELTAIWGERTFEETLEMAEVENASSFDADNWLLHPVISRYMVDDSIGKFVGFASQLHLLVNAYEASAEAQFLEDFVADNPGQDNSKSTATVPPPSVIDRVMKDLFNDGFRAYSGSALYMAGSVLVEAGNSDYVDAENKYSRAMRGAPSDSLFGQFCLHALWFGNCNIRAIAVLWIDFVREIRWCWEESERLPRMKSNSSIDLSSCLIHQKLQMVHHYFSSLSLSATFPHTRFKQSEKICFTKITMILFILCFGHPVPNAFPPLVKLAICIERKKAHKDETSNATAVQKTRKGSAGVVPSMMLLNTFQEMHAPYTQDAPLMTEDMHEERVHAAEAFGNAIGLSGQLERDVLSSDMSAFKAANPDAVFEDFIRWHSPGDWVSEDKADGDSGWPPKGKLSQRMSEHGNVWRKIWNDAPALPVSEQKSLLDPVREGEKVLHYLETLRPQQLLEQMVCTAFKSAADILNKTTYGGFKLMKTKMDQLYATMASTLKSLQGNSDISDLAGDLKRLCQVFEHIEKLLILAASVYRKLIDAPRLAQAIFTDYFDYYLPKMGTTLESICYEKEFTTKKKVGMHERDAVSNLFPPPTANQSWRKVLSMGNLLNGHEPMQREIIFSVQDRMSNGHYSSPTPLCTDEHIQTQRMYISGTSNDLWVALSVTSWD</sequence>
<feature type="region of interest" description="Disordered" evidence="6">
    <location>
        <begin position="104"/>
        <end position="123"/>
    </location>
</feature>
<comment type="subcellular location">
    <subcellularLocation>
        <location evidence="1">Cytoplasm</location>
    </subcellularLocation>
</comment>
<keyword evidence="5" id="KW-0963">Cytoplasm</keyword>
<comment type="caution">
    <text evidence="8">The sequence shown here is derived from an EMBL/GenBank/DDBJ whole genome shotgun (WGS) entry which is preliminary data.</text>
</comment>
<dbReference type="Pfam" id="PF13890">
    <property type="entry name" value="Rab3-GTPase_cat"/>
    <property type="match status" value="1"/>
</dbReference>
<dbReference type="PANTHER" id="PTHR21422">
    <property type="entry name" value="RAB3 GTPASE-ACTIVATING PROTEIN CATALYTIC SUBUNIT"/>
    <property type="match status" value="1"/>
</dbReference>
<evidence type="ECO:0000313" key="8">
    <source>
        <dbReference type="EMBL" id="TVU47412.1"/>
    </source>
</evidence>
<accession>A0A5J9WFA5</accession>
<feature type="compositionally biased region" description="Low complexity" evidence="6">
    <location>
        <begin position="1"/>
        <end position="23"/>
    </location>
</feature>
<organism evidence="8 9">
    <name type="scientific">Eragrostis curvula</name>
    <name type="common">weeping love grass</name>
    <dbReference type="NCBI Taxonomy" id="38414"/>
    <lineage>
        <taxon>Eukaryota</taxon>
        <taxon>Viridiplantae</taxon>
        <taxon>Streptophyta</taxon>
        <taxon>Embryophyta</taxon>
        <taxon>Tracheophyta</taxon>
        <taxon>Spermatophyta</taxon>
        <taxon>Magnoliopsida</taxon>
        <taxon>Liliopsida</taxon>
        <taxon>Poales</taxon>
        <taxon>Poaceae</taxon>
        <taxon>PACMAD clade</taxon>
        <taxon>Chloridoideae</taxon>
        <taxon>Eragrostideae</taxon>
        <taxon>Eragrostidinae</taxon>
        <taxon>Eragrostis</taxon>
    </lineage>
</organism>
<comment type="similarity">
    <text evidence="2">Belongs to the Rab3-GAP catalytic subunit family.</text>
</comment>
<protein>
    <recommendedName>
        <fullName evidence="3">Rab3 GTPase-activating protein catalytic subunit</fullName>
    </recommendedName>
</protein>
<keyword evidence="9" id="KW-1185">Reference proteome</keyword>
<feature type="region of interest" description="Disordered" evidence="6">
    <location>
        <begin position="1"/>
        <end position="35"/>
    </location>
</feature>
<dbReference type="EMBL" id="RWGY01000004">
    <property type="protein sequence ID" value="TVU47412.1"/>
    <property type="molecule type" value="Genomic_DNA"/>
</dbReference>
<dbReference type="Proteomes" id="UP000324897">
    <property type="component" value="Chromosome 5"/>
</dbReference>
<evidence type="ECO:0000256" key="5">
    <source>
        <dbReference type="ARBA" id="ARBA00022490"/>
    </source>
</evidence>
<evidence type="ECO:0000259" key="7">
    <source>
        <dbReference type="Pfam" id="PF13890"/>
    </source>
</evidence>
<evidence type="ECO:0000256" key="1">
    <source>
        <dbReference type="ARBA" id="ARBA00004496"/>
    </source>
</evidence>
<dbReference type="InterPro" id="IPR026147">
    <property type="entry name" value="Rab3GAP1_conserved"/>
</dbReference>
<dbReference type="GO" id="GO:0005096">
    <property type="term" value="F:GTPase activator activity"/>
    <property type="evidence" value="ECO:0007669"/>
    <property type="project" value="UniProtKB-KW"/>
</dbReference>
<gene>
    <name evidence="8" type="ORF">EJB05_07013</name>
</gene>
<evidence type="ECO:0000256" key="4">
    <source>
        <dbReference type="ARBA" id="ARBA00022468"/>
    </source>
</evidence>
<dbReference type="AlphaFoldDB" id="A0A5J9WFA5"/>
<proteinExistence type="inferred from homology"/>
<keyword evidence="4" id="KW-0343">GTPase activation</keyword>
<evidence type="ECO:0000256" key="2">
    <source>
        <dbReference type="ARBA" id="ARBA00008856"/>
    </source>
</evidence>
<evidence type="ECO:0000256" key="3">
    <source>
        <dbReference type="ARBA" id="ARBA00015817"/>
    </source>
</evidence>
<evidence type="ECO:0000256" key="6">
    <source>
        <dbReference type="SAM" id="MobiDB-lite"/>
    </source>
</evidence>
<dbReference type="OrthoDB" id="17346at2759"/>
<evidence type="ECO:0000313" key="9">
    <source>
        <dbReference type="Proteomes" id="UP000324897"/>
    </source>
</evidence>
<feature type="domain" description="Rab3GAP catalytic subunit conserved" evidence="7">
    <location>
        <begin position="693"/>
        <end position="845"/>
    </location>
</feature>
<dbReference type="Gramene" id="TVU47412">
    <property type="protein sequence ID" value="TVU47412"/>
    <property type="gene ID" value="EJB05_07013"/>
</dbReference>
<name>A0A5J9WFA5_9POAL</name>
<dbReference type="PANTHER" id="PTHR21422:SF9">
    <property type="entry name" value="RAB3 GTPASE-ACTIVATING PROTEIN CATALYTIC SUBUNIT"/>
    <property type="match status" value="1"/>
</dbReference>